<dbReference type="OrthoDB" id="7647819at2"/>
<dbReference type="STRING" id="571298.SAMN04488026_102269"/>
<name>A0A1G8VXZ3_9RHOB</name>
<dbReference type="EMBL" id="FNEK01000022">
    <property type="protein sequence ID" value="SDJ70707.1"/>
    <property type="molecule type" value="Genomic_DNA"/>
</dbReference>
<sequence>MTLDQTGQRLVVQLSTANASDALPRNTRIWAERVLARLSAPVRVGILGREDRNLPSLANALLGEGIVPDGAGMPPMLVRHGTGDSITTVATSGARHEIRPEEFRKLDPWSLAMAEFSAPLALLDHFSLLIVPLEGGERDMEGAINWAGQRCDMAVFCARSADEPAGALWNRLPRPFLDHGFLCLLDEDSAARTNRLDHPFRSLFRVGTLAGDAAQIHRLTTALLDHVASARREDLEWALLLLERYCPPDRKYGLREVEPLQNERDEPDFAALLDPLPQGIAQHGDHADTSAPTAEIISFLAAQADELACLCETAEPAGPRRASSKVLALCTESIEACAEMAMQGEPEVMELFAEATDLVVLMQIESTTEAMTDAIALMLQLRHECESRLCA</sequence>
<dbReference type="RefSeq" id="WP_093156113.1">
    <property type="nucleotide sequence ID" value="NZ_FNEK01000022.1"/>
</dbReference>
<evidence type="ECO:0000313" key="2">
    <source>
        <dbReference type="Proteomes" id="UP000199382"/>
    </source>
</evidence>
<dbReference type="AlphaFoldDB" id="A0A1G8VXZ3"/>
<evidence type="ECO:0000313" key="1">
    <source>
        <dbReference type="EMBL" id="SDJ70707.1"/>
    </source>
</evidence>
<protein>
    <submittedName>
        <fullName evidence="1">Uncharacterized protein</fullName>
    </submittedName>
</protein>
<reference evidence="1 2" key="1">
    <citation type="submission" date="2016-10" db="EMBL/GenBank/DDBJ databases">
        <authorList>
            <person name="de Groot N.N."/>
        </authorList>
    </citation>
    <scope>NUCLEOTIDE SEQUENCE [LARGE SCALE GENOMIC DNA]</scope>
    <source>
        <strain evidence="1 2">DSM 25294</strain>
    </source>
</reference>
<accession>A0A1G8VXZ3</accession>
<gene>
    <name evidence="1" type="ORF">SAMN04488026_102269</name>
</gene>
<keyword evidence="2" id="KW-1185">Reference proteome</keyword>
<proteinExistence type="predicted"/>
<organism evidence="1 2">
    <name type="scientific">Aliiruegeria lutimaris</name>
    <dbReference type="NCBI Taxonomy" id="571298"/>
    <lineage>
        <taxon>Bacteria</taxon>
        <taxon>Pseudomonadati</taxon>
        <taxon>Pseudomonadota</taxon>
        <taxon>Alphaproteobacteria</taxon>
        <taxon>Rhodobacterales</taxon>
        <taxon>Roseobacteraceae</taxon>
        <taxon>Aliiruegeria</taxon>
    </lineage>
</organism>
<dbReference type="Proteomes" id="UP000199382">
    <property type="component" value="Unassembled WGS sequence"/>
</dbReference>